<dbReference type="STRING" id="1007676.ABM34_10625"/>
<accession>A0A0H4QML6</accession>
<protein>
    <submittedName>
        <fullName evidence="1">Uncharacterized protein</fullName>
    </submittedName>
</protein>
<organism evidence="1 2">
    <name type="scientific">Companilactobacillus ginsenosidimutans</name>
    <dbReference type="NCBI Taxonomy" id="1007676"/>
    <lineage>
        <taxon>Bacteria</taxon>
        <taxon>Bacillati</taxon>
        <taxon>Bacillota</taxon>
        <taxon>Bacilli</taxon>
        <taxon>Lactobacillales</taxon>
        <taxon>Lactobacillaceae</taxon>
        <taxon>Companilactobacillus</taxon>
    </lineage>
</organism>
<reference evidence="2" key="1">
    <citation type="submission" date="2015-07" db="EMBL/GenBank/DDBJ databases">
        <title>Lactobacillus ginsenosidimutans/EMML 3141/ whole genome sequencing.</title>
        <authorList>
            <person name="Kim M.K."/>
            <person name="Im W.-T."/>
            <person name="Srinivasan S."/>
            <person name="Lee J.-J."/>
        </authorList>
    </citation>
    <scope>NUCLEOTIDE SEQUENCE [LARGE SCALE GENOMIC DNA]</scope>
    <source>
        <strain evidence="2">EMML 3041</strain>
    </source>
</reference>
<evidence type="ECO:0000313" key="1">
    <source>
        <dbReference type="EMBL" id="AKP67938.1"/>
    </source>
</evidence>
<dbReference type="KEGG" id="lgn:ABM34_10625"/>
<dbReference type="PATRIC" id="fig|1007676.4.peg.2151"/>
<dbReference type="AlphaFoldDB" id="A0A0H4QML6"/>
<dbReference type="EMBL" id="CP012034">
    <property type="protein sequence ID" value="AKP67938.1"/>
    <property type="molecule type" value="Genomic_DNA"/>
</dbReference>
<name>A0A0H4QML6_9LACO</name>
<dbReference type="Proteomes" id="UP000036106">
    <property type="component" value="Chromosome"/>
</dbReference>
<evidence type="ECO:0000313" key="2">
    <source>
        <dbReference type="Proteomes" id="UP000036106"/>
    </source>
</evidence>
<keyword evidence="2" id="KW-1185">Reference proteome</keyword>
<proteinExistence type="predicted"/>
<sequence length="65" mass="7494">MKAKGTQGCDIIPDMLVSLRYFVQAKYELGWYHGKSSLQAEKICIVGTIFFTVNKQFNKFQEELT</sequence>
<gene>
    <name evidence="1" type="ORF">ABM34_10625</name>
</gene>